<dbReference type="Proteomes" id="UP001165082">
    <property type="component" value="Unassembled WGS sequence"/>
</dbReference>
<dbReference type="AlphaFoldDB" id="A0A9W7DLE9"/>
<accession>A0A9W7DLE9</accession>
<sequence length="226" mass="24871">MVTQFNATSQMKEAGLRVTLEKVDMDGDCMFNAVLRGLWSVEDAGGERAEVQVGEEREEEGWREAGGDNANKIEKKYKHKRGGSKTCKEEEEEEEEDNAQEDNKGEDSYSSSSSSSSSSSDVNPTCLSTSLDTLAFRTIVARHLWSSRSLYLPFFTPISDSDNLLLSNKKAGRCDNEDLQDRDFSSYVSRMVSPGSWGGELELLAMSRVFGREVWVLHLGGGGGGG</sequence>
<dbReference type="OrthoDB" id="415023at2759"/>
<dbReference type="SUPFAM" id="SSF54001">
    <property type="entry name" value="Cysteine proteinases"/>
    <property type="match status" value="1"/>
</dbReference>
<name>A0A9W7DLE9_9STRA</name>
<feature type="domain" description="OTU" evidence="2">
    <location>
        <begin position="18"/>
        <end position="226"/>
    </location>
</feature>
<feature type="region of interest" description="Disordered" evidence="1">
    <location>
        <begin position="45"/>
        <end position="124"/>
    </location>
</feature>
<dbReference type="EMBL" id="BRXZ01003049">
    <property type="protein sequence ID" value="GMH46517.1"/>
    <property type="molecule type" value="Genomic_DNA"/>
</dbReference>
<dbReference type="InterPro" id="IPR003323">
    <property type="entry name" value="OTU_dom"/>
</dbReference>
<proteinExistence type="predicted"/>
<evidence type="ECO:0000313" key="4">
    <source>
        <dbReference type="Proteomes" id="UP001165082"/>
    </source>
</evidence>
<keyword evidence="4" id="KW-1185">Reference proteome</keyword>
<comment type="caution">
    <text evidence="3">The sequence shown here is derived from an EMBL/GenBank/DDBJ whole genome shotgun (WGS) entry which is preliminary data.</text>
</comment>
<feature type="compositionally biased region" description="Low complexity" evidence="1">
    <location>
        <begin position="108"/>
        <end position="120"/>
    </location>
</feature>
<dbReference type="Pfam" id="PF02338">
    <property type="entry name" value="OTU"/>
    <property type="match status" value="1"/>
</dbReference>
<dbReference type="InterPro" id="IPR038765">
    <property type="entry name" value="Papain-like_cys_pep_sf"/>
</dbReference>
<dbReference type="PROSITE" id="PS50802">
    <property type="entry name" value="OTU"/>
    <property type="match status" value="1"/>
</dbReference>
<reference evidence="3" key="1">
    <citation type="submission" date="2022-07" db="EMBL/GenBank/DDBJ databases">
        <title>Genome analysis of Parmales, a sister group of diatoms, reveals the evolutionary specialization of diatoms from phago-mixotrophs to photoautotrophs.</title>
        <authorList>
            <person name="Ban H."/>
            <person name="Sato S."/>
            <person name="Yoshikawa S."/>
            <person name="Kazumasa Y."/>
            <person name="Nakamura Y."/>
            <person name="Ichinomiya M."/>
            <person name="Saitoh K."/>
            <person name="Sato N."/>
            <person name="Blanc-Mathieu R."/>
            <person name="Endo H."/>
            <person name="Kuwata A."/>
            <person name="Ogata H."/>
        </authorList>
    </citation>
    <scope>NUCLEOTIDE SEQUENCE</scope>
</reference>
<feature type="compositionally biased region" description="Acidic residues" evidence="1">
    <location>
        <begin position="89"/>
        <end position="100"/>
    </location>
</feature>
<evidence type="ECO:0000259" key="2">
    <source>
        <dbReference type="PROSITE" id="PS50802"/>
    </source>
</evidence>
<protein>
    <recommendedName>
        <fullName evidence="2">OTU domain-containing protein</fullName>
    </recommendedName>
</protein>
<evidence type="ECO:0000313" key="3">
    <source>
        <dbReference type="EMBL" id="GMH46517.1"/>
    </source>
</evidence>
<feature type="compositionally biased region" description="Basic and acidic residues" evidence="1">
    <location>
        <begin position="60"/>
        <end position="74"/>
    </location>
</feature>
<gene>
    <name evidence="3" type="ORF">TrRE_jg7720</name>
</gene>
<evidence type="ECO:0000256" key="1">
    <source>
        <dbReference type="SAM" id="MobiDB-lite"/>
    </source>
</evidence>
<feature type="non-terminal residue" evidence="3">
    <location>
        <position position="226"/>
    </location>
</feature>
<dbReference type="Gene3D" id="3.90.70.80">
    <property type="match status" value="1"/>
</dbReference>
<organism evidence="3 4">
    <name type="scientific">Triparma retinervis</name>
    <dbReference type="NCBI Taxonomy" id="2557542"/>
    <lineage>
        <taxon>Eukaryota</taxon>
        <taxon>Sar</taxon>
        <taxon>Stramenopiles</taxon>
        <taxon>Ochrophyta</taxon>
        <taxon>Bolidophyceae</taxon>
        <taxon>Parmales</taxon>
        <taxon>Triparmaceae</taxon>
        <taxon>Triparma</taxon>
    </lineage>
</organism>